<evidence type="ECO:0000313" key="1">
    <source>
        <dbReference type="EMBL" id="KAF5909900.1"/>
    </source>
</evidence>
<protein>
    <submittedName>
        <fullName evidence="1">Rho-N domain-containing protein 1</fullName>
    </submittedName>
</protein>
<sequence length="107" mass="12248">MLGVPLGAKLWGQTMEIKIYFLFGKEGTSHYFQFCQGDKTELSGYNENHLGLGRCSDVPPQPMHPQCQSQVSFDNFTTYSTAWTERGFRYAALIKTWLERGEETPMN</sequence>
<evidence type="ECO:0000313" key="2">
    <source>
        <dbReference type="Proteomes" id="UP000727407"/>
    </source>
</evidence>
<dbReference type="AlphaFoldDB" id="A0A8J4XH42"/>
<name>A0A8J4XH42_CLAMG</name>
<proteinExistence type="predicted"/>
<feature type="non-terminal residue" evidence="1">
    <location>
        <position position="107"/>
    </location>
</feature>
<dbReference type="Proteomes" id="UP000727407">
    <property type="component" value="Unassembled WGS sequence"/>
</dbReference>
<gene>
    <name evidence="1" type="primary">rhon1</name>
    <name evidence="1" type="ORF">DAT39_000225</name>
</gene>
<reference evidence="1" key="1">
    <citation type="submission" date="2020-07" db="EMBL/GenBank/DDBJ databases">
        <title>Clarias magur genome sequencing, assembly and annotation.</title>
        <authorList>
            <person name="Kushwaha B."/>
            <person name="Kumar R."/>
            <person name="Das P."/>
            <person name="Joshi C.G."/>
            <person name="Kumar D."/>
            <person name="Nagpure N.S."/>
            <person name="Pandey M."/>
            <person name="Agarwal S."/>
            <person name="Srivastava S."/>
            <person name="Singh M."/>
            <person name="Sahoo L."/>
            <person name="Jayasankar P."/>
            <person name="Meher P.K."/>
            <person name="Koringa P.G."/>
            <person name="Iquebal M.A."/>
            <person name="Das S.P."/>
            <person name="Bit A."/>
            <person name="Patnaik S."/>
            <person name="Patel N."/>
            <person name="Shah T.M."/>
            <person name="Hinsu A."/>
            <person name="Jena J.K."/>
        </authorList>
    </citation>
    <scope>NUCLEOTIDE SEQUENCE</scope>
    <source>
        <strain evidence="1">CIFAMagur01</strain>
        <tissue evidence="1">Testis</tissue>
    </source>
</reference>
<comment type="caution">
    <text evidence="1">The sequence shown here is derived from an EMBL/GenBank/DDBJ whole genome shotgun (WGS) entry which is preliminary data.</text>
</comment>
<organism evidence="1 2">
    <name type="scientific">Clarias magur</name>
    <name type="common">Asian catfish</name>
    <name type="synonym">Macropteronotus magur</name>
    <dbReference type="NCBI Taxonomy" id="1594786"/>
    <lineage>
        <taxon>Eukaryota</taxon>
        <taxon>Metazoa</taxon>
        <taxon>Chordata</taxon>
        <taxon>Craniata</taxon>
        <taxon>Vertebrata</taxon>
        <taxon>Euteleostomi</taxon>
        <taxon>Actinopterygii</taxon>
        <taxon>Neopterygii</taxon>
        <taxon>Teleostei</taxon>
        <taxon>Ostariophysi</taxon>
        <taxon>Siluriformes</taxon>
        <taxon>Clariidae</taxon>
        <taxon>Clarias</taxon>
    </lineage>
</organism>
<dbReference type="EMBL" id="QNUK01000001">
    <property type="protein sequence ID" value="KAF5909900.1"/>
    <property type="molecule type" value="Genomic_DNA"/>
</dbReference>
<keyword evidence="2" id="KW-1185">Reference proteome</keyword>
<accession>A0A8J4XH42</accession>